<evidence type="ECO:0000256" key="5">
    <source>
        <dbReference type="ARBA" id="ARBA00045851"/>
    </source>
</evidence>
<dbReference type="Gene3D" id="2.20.110.10">
    <property type="entry name" value="Histone H3 K4-specific methyltransferase SET7/9 N-terminal domain"/>
    <property type="match status" value="2"/>
</dbReference>
<comment type="function">
    <text evidence="5">Assembles a suppression complex (suppresome) by tethering SIRT1 and MDM2 to regulate composite modifications of p53/TP53. Confers both deacetylation-mediated functional inactivation, by SIRT1, and ubiquitination-dependent degradation, by MDM2, of p53/TP53, promoting a proliferative and cell survival behaviors. May play a role in the regulation of spermatogenesis.</text>
</comment>
<dbReference type="SMART" id="SM00698">
    <property type="entry name" value="MORN"/>
    <property type="match status" value="6"/>
</dbReference>
<dbReference type="AlphaFoldDB" id="T1HN98"/>
<dbReference type="VEuPathDB" id="VectorBase:RPRC005522"/>
<dbReference type="InParanoid" id="T1HN98"/>
<sequence length="224" mass="25961">MVMLDQNKRSSILKIENSSKRNGKRHLIVTNEGSYKGDWKNDLKHGIGIHKTTSYRYDGYWLNGRRHGWGVLSKFSEENGYRIVYDGEWGQGKPRGHGIRQYSDGGYYNGDWKNGKRDGFGEMWYANEDYYGGLWLKDLKHGIGVYVYSNGNRFEGNWKDDRKNGQGSLFNMNTGIVQQGLWRMDMCVQSEVFNTKYRQAAVRSTSFPIPKVSIFHYLTIIAQP</sequence>
<dbReference type="EMBL" id="ACPB03020356">
    <property type="status" value="NOT_ANNOTATED_CDS"/>
    <property type="molecule type" value="Genomic_DNA"/>
</dbReference>
<dbReference type="PANTHER" id="PTHR46511:SF1">
    <property type="entry name" value="MORN REPEAT-CONTAINING PROTEIN 3"/>
    <property type="match status" value="1"/>
</dbReference>
<dbReference type="PANTHER" id="PTHR46511">
    <property type="entry name" value="MORN REPEAT-CONTAINING PROTEIN 3"/>
    <property type="match status" value="1"/>
</dbReference>
<dbReference type="InterPro" id="IPR052472">
    <property type="entry name" value="MORN3"/>
</dbReference>
<evidence type="ECO:0000256" key="4">
    <source>
        <dbReference type="ARBA" id="ARBA00039854"/>
    </source>
</evidence>
<dbReference type="InterPro" id="IPR003409">
    <property type="entry name" value="MORN"/>
</dbReference>
<dbReference type="Pfam" id="PF02493">
    <property type="entry name" value="MORN"/>
    <property type="match status" value="6"/>
</dbReference>
<dbReference type="STRING" id="13249.T1HN98"/>
<evidence type="ECO:0000313" key="6">
    <source>
        <dbReference type="EnsemblMetazoa" id="RPRC005522-PA"/>
    </source>
</evidence>
<keyword evidence="7" id="KW-1185">Reference proteome</keyword>
<evidence type="ECO:0000256" key="2">
    <source>
        <dbReference type="ARBA" id="ARBA00022737"/>
    </source>
</evidence>
<dbReference type="EnsemblMetazoa" id="RPRC005522-RA">
    <property type="protein sequence ID" value="RPRC005522-PA"/>
    <property type="gene ID" value="RPRC005522"/>
</dbReference>
<dbReference type="GO" id="GO:0001669">
    <property type="term" value="C:acrosomal vesicle"/>
    <property type="evidence" value="ECO:0007669"/>
    <property type="project" value="UniProtKB-SubCell"/>
</dbReference>
<evidence type="ECO:0000313" key="7">
    <source>
        <dbReference type="Proteomes" id="UP000015103"/>
    </source>
</evidence>
<dbReference type="Proteomes" id="UP000015103">
    <property type="component" value="Unassembled WGS sequence"/>
</dbReference>
<accession>T1HN98</accession>
<reference evidence="6" key="1">
    <citation type="submission" date="2015-05" db="UniProtKB">
        <authorList>
            <consortium name="EnsemblMetazoa"/>
        </authorList>
    </citation>
    <scope>IDENTIFICATION</scope>
</reference>
<keyword evidence="2" id="KW-0677">Repeat</keyword>
<protein>
    <recommendedName>
        <fullName evidence="4">MORN repeat-containing protein 3</fullName>
    </recommendedName>
</protein>
<proteinExistence type="predicted"/>
<comment type="subcellular location">
    <subcellularLocation>
        <location evidence="1">Cytoplasmic vesicle</location>
        <location evidence="1">Secretory vesicle</location>
        <location evidence="1">Acrosome</location>
    </subcellularLocation>
</comment>
<organism evidence="6 7">
    <name type="scientific">Rhodnius prolixus</name>
    <name type="common">Triatomid bug</name>
    <dbReference type="NCBI Taxonomy" id="13249"/>
    <lineage>
        <taxon>Eukaryota</taxon>
        <taxon>Metazoa</taxon>
        <taxon>Ecdysozoa</taxon>
        <taxon>Arthropoda</taxon>
        <taxon>Hexapoda</taxon>
        <taxon>Insecta</taxon>
        <taxon>Pterygota</taxon>
        <taxon>Neoptera</taxon>
        <taxon>Paraneoptera</taxon>
        <taxon>Hemiptera</taxon>
        <taxon>Heteroptera</taxon>
        <taxon>Panheteroptera</taxon>
        <taxon>Cimicomorpha</taxon>
        <taxon>Reduviidae</taxon>
        <taxon>Triatominae</taxon>
        <taxon>Rhodnius</taxon>
    </lineage>
</organism>
<keyword evidence="3" id="KW-0968">Cytoplasmic vesicle</keyword>
<evidence type="ECO:0000256" key="1">
    <source>
        <dbReference type="ARBA" id="ARBA00004218"/>
    </source>
</evidence>
<evidence type="ECO:0000256" key="3">
    <source>
        <dbReference type="ARBA" id="ARBA00023329"/>
    </source>
</evidence>
<dbReference type="eggNOG" id="KOG0231">
    <property type="taxonomic scope" value="Eukaryota"/>
</dbReference>
<dbReference type="HOGENOM" id="CLU_032017_3_1_1"/>
<dbReference type="SUPFAM" id="SSF82185">
    <property type="entry name" value="Histone H3 K4-specific methyltransferase SET7/9 N-terminal domain"/>
    <property type="match status" value="2"/>
</dbReference>
<dbReference type="OMA" id="WVNDNRT"/>
<name>T1HN98_RHOPR</name>